<evidence type="ECO:0000256" key="4">
    <source>
        <dbReference type="ARBA" id="ARBA00022989"/>
    </source>
</evidence>
<name>A0A1E3PUZ1_LIPST</name>
<accession>A0A1E3PUZ1</accession>
<feature type="transmembrane region" description="Helical" evidence="9">
    <location>
        <begin position="351"/>
        <end position="370"/>
    </location>
</feature>
<dbReference type="InterPro" id="IPR003280">
    <property type="entry name" value="2pore_dom_K_chnl"/>
</dbReference>
<comment type="similarity">
    <text evidence="8">Belongs to the two pore domain potassium channel (TC 1.A.1.8) family.</text>
</comment>
<evidence type="ECO:0000313" key="11">
    <source>
        <dbReference type="EMBL" id="ODQ69098.1"/>
    </source>
</evidence>
<protein>
    <recommendedName>
        <fullName evidence="10">Potassium channel domain-containing protein</fullName>
    </recommendedName>
</protein>
<dbReference type="InterPro" id="IPR013099">
    <property type="entry name" value="K_chnl_dom"/>
</dbReference>
<feature type="transmembrane region" description="Helical" evidence="9">
    <location>
        <begin position="291"/>
        <end position="314"/>
    </location>
</feature>
<feature type="transmembrane region" description="Helical" evidence="9">
    <location>
        <begin position="80"/>
        <end position="99"/>
    </location>
</feature>
<dbReference type="PANTHER" id="PTHR11003">
    <property type="entry name" value="POTASSIUM CHANNEL, SUBFAMILY K"/>
    <property type="match status" value="1"/>
</dbReference>
<dbReference type="PANTHER" id="PTHR11003:SF342">
    <property type="entry name" value="OUTWARD-RECTIFIER POTASSIUM CHANNEL TOK1"/>
    <property type="match status" value="1"/>
</dbReference>
<reference evidence="11 12" key="1">
    <citation type="journal article" date="2016" name="Proc. Natl. Acad. Sci. U.S.A.">
        <title>Comparative genomics of biotechnologically important yeasts.</title>
        <authorList>
            <person name="Riley R."/>
            <person name="Haridas S."/>
            <person name="Wolfe K.H."/>
            <person name="Lopes M.R."/>
            <person name="Hittinger C.T."/>
            <person name="Goeker M."/>
            <person name="Salamov A.A."/>
            <person name="Wisecaver J.H."/>
            <person name="Long T.M."/>
            <person name="Calvey C.H."/>
            <person name="Aerts A.L."/>
            <person name="Barry K.W."/>
            <person name="Choi C."/>
            <person name="Clum A."/>
            <person name="Coughlan A.Y."/>
            <person name="Deshpande S."/>
            <person name="Douglass A.P."/>
            <person name="Hanson S.J."/>
            <person name="Klenk H.-P."/>
            <person name="LaButti K.M."/>
            <person name="Lapidus A."/>
            <person name="Lindquist E.A."/>
            <person name="Lipzen A.M."/>
            <person name="Meier-Kolthoff J.P."/>
            <person name="Ohm R.A."/>
            <person name="Otillar R.P."/>
            <person name="Pangilinan J.L."/>
            <person name="Peng Y."/>
            <person name="Rokas A."/>
            <person name="Rosa C.A."/>
            <person name="Scheuner C."/>
            <person name="Sibirny A.A."/>
            <person name="Slot J.C."/>
            <person name="Stielow J.B."/>
            <person name="Sun H."/>
            <person name="Kurtzman C.P."/>
            <person name="Blackwell M."/>
            <person name="Grigoriev I.V."/>
            <person name="Jeffries T.W."/>
        </authorList>
    </citation>
    <scope>NUCLEOTIDE SEQUENCE [LARGE SCALE GENOMIC DNA]</scope>
    <source>
        <strain evidence="11 12">NRRL Y-11557</strain>
    </source>
</reference>
<keyword evidence="2 8" id="KW-0813">Transport</keyword>
<evidence type="ECO:0000256" key="1">
    <source>
        <dbReference type="ARBA" id="ARBA00004141"/>
    </source>
</evidence>
<evidence type="ECO:0000256" key="6">
    <source>
        <dbReference type="ARBA" id="ARBA00023136"/>
    </source>
</evidence>
<sequence length="522" mass="58749">MASSFPLMAGALGPVSNLFSIVALVEPWIAELNDGIFDHFHSDSAWTLALNAVSLVFGVLANVSLLANFTGRVRYNLSQAISIGSFYFASILLLAIIGAKYRVYLLMIERGLDVEFSQGYWSAVITVVLYFLCGLVLTLNEIGHLRGYYPASFILTSSQRSLMLQILCITVWLAGGGGVFARIQGYTYGDAIYYCDVTILTIGLGDLHPTRDLSRAIVLPYGLVGILILGLVVANFRSLVISSSRKMRSLSQVDQLRLRNLKRQDTEELDRSDEASFNLMRKIHHSAKKRVMRTVLAVSVVLFSIFWLIGALIFSRLEGWTYFHGIYFCSLALLTVGYGDFVPSKPGTKSFFVLWSLIAVPLMTILISSMCDTIIASVVYLTTKLGDLTLKNISSPSTSDLSRVVLRKMTTDLESRGRYQPPSNLSVRTRKNDALDRDNKELDKELMLINAIQGILIDLHVNRNKKYSYEEWNMLAQTLDTQFDWLGSDSPIRFPVDEPALLLRLYWNSLKEHLRNRRRWES</sequence>
<comment type="subcellular location">
    <subcellularLocation>
        <location evidence="1">Membrane</location>
        <topology evidence="1">Multi-pass membrane protein</topology>
    </subcellularLocation>
</comment>
<evidence type="ECO:0000256" key="8">
    <source>
        <dbReference type="RuleBase" id="RU003857"/>
    </source>
</evidence>
<keyword evidence="3 8" id="KW-0812">Transmembrane</keyword>
<evidence type="ECO:0000313" key="12">
    <source>
        <dbReference type="Proteomes" id="UP000094385"/>
    </source>
</evidence>
<dbReference type="Gene3D" id="1.10.287.70">
    <property type="match status" value="2"/>
</dbReference>
<organism evidence="11 12">
    <name type="scientific">Lipomyces starkeyi NRRL Y-11557</name>
    <dbReference type="NCBI Taxonomy" id="675824"/>
    <lineage>
        <taxon>Eukaryota</taxon>
        <taxon>Fungi</taxon>
        <taxon>Dikarya</taxon>
        <taxon>Ascomycota</taxon>
        <taxon>Saccharomycotina</taxon>
        <taxon>Lipomycetes</taxon>
        <taxon>Lipomycetales</taxon>
        <taxon>Lipomycetaceae</taxon>
        <taxon>Lipomyces</taxon>
    </lineage>
</organism>
<dbReference type="EMBL" id="KV454305">
    <property type="protein sequence ID" value="ODQ69098.1"/>
    <property type="molecule type" value="Genomic_DNA"/>
</dbReference>
<feature type="transmembrane region" description="Helical" evidence="9">
    <location>
        <begin position="320"/>
        <end position="339"/>
    </location>
</feature>
<feature type="transmembrane region" description="Helical" evidence="9">
    <location>
        <begin position="218"/>
        <end position="240"/>
    </location>
</feature>
<feature type="transmembrane region" description="Helical" evidence="9">
    <location>
        <begin position="45"/>
        <end position="68"/>
    </location>
</feature>
<proteinExistence type="inferred from homology"/>
<evidence type="ECO:0000256" key="5">
    <source>
        <dbReference type="ARBA" id="ARBA00023065"/>
    </source>
</evidence>
<dbReference type="GO" id="GO:0030322">
    <property type="term" value="P:stabilization of membrane potential"/>
    <property type="evidence" value="ECO:0007669"/>
    <property type="project" value="TreeGrafter"/>
</dbReference>
<dbReference type="AlphaFoldDB" id="A0A1E3PUZ1"/>
<dbReference type="OrthoDB" id="297496at2759"/>
<dbReference type="GO" id="GO:0015271">
    <property type="term" value="F:outward rectifier potassium channel activity"/>
    <property type="evidence" value="ECO:0007669"/>
    <property type="project" value="TreeGrafter"/>
</dbReference>
<dbReference type="SUPFAM" id="SSF81324">
    <property type="entry name" value="Voltage-gated potassium channels"/>
    <property type="match status" value="2"/>
</dbReference>
<gene>
    <name evidence="11" type="ORF">LIPSTDRAFT_76326</name>
</gene>
<dbReference type="PRINTS" id="PR01333">
    <property type="entry name" value="2POREKCHANEL"/>
</dbReference>
<evidence type="ECO:0000259" key="10">
    <source>
        <dbReference type="Pfam" id="PF07885"/>
    </source>
</evidence>
<feature type="domain" description="Potassium channel" evidence="10">
    <location>
        <begin position="168"/>
        <end position="240"/>
    </location>
</feature>
<keyword evidence="5 8" id="KW-0406">Ion transport</keyword>
<feature type="domain" description="Potassium channel" evidence="10">
    <location>
        <begin position="304"/>
        <end position="373"/>
    </location>
</feature>
<evidence type="ECO:0000256" key="9">
    <source>
        <dbReference type="SAM" id="Phobius"/>
    </source>
</evidence>
<evidence type="ECO:0000256" key="7">
    <source>
        <dbReference type="ARBA" id="ARBA00023303"/>
    </source>
</evidence>
<keyword evidence="12" id="KW-1185">Reference proteome</keyword>
<dbReference type="STRING" id="675824.A0A1E3PUZ1"/>
<keyword evidence="7 8" id="KW-0407">Ion channel</keyword>
<evidence type="ECO:0000256" key="3">
    <source>
        <dbReference type="ARBA" id="ARBA00022692"/>
    </source>
</evidence>
<dbReference type="Pfam" id="PF07885">
    <property type="entry name" value="Ion_trans_2"/>
    <property type="match status" value="2"/>
</dbReference>
<keyword evidence="4 9" id="KW-1133">Transmembrane helix</keyword>
<feature type="transmembrane region" description="Helical" evidence="9">
    <location>
        <begin position="161"/>
        <end position="183"/>
    </location>
</feature>
<dbReference type="GO" id="GO:0022841">
    <property type="term" value="F:potassium ion leak channel activity"/>
    <property type="evidence" value="ECO:0007669"/>
    <property type="project" value="TreeGrafter"/>
</dbReference>
<keyword evidence="6 9" id="KW-0472">Membrane</keyword>
<evidence type="ECO:0000256" key="2">
    <source>
        <dbReference type="ARBA" id="ARBA00022448"/>
    </source>
</evidence>
<feature type="transmembrane region" description="Helical" evidence="9">
    <location>
        <begin position="7"/>
        <end position="25"/>
    </location>
</feature>
<dbReference type="GO" id="GO:0005886">
    <property type="term" value="C:plasma membrane"/>
    <property type="evidence" value="ECO:0007669"/>
    <property type="project" value="TreeGrafter"/>
</dbReference>
<feature type="transmembrane region" description="Helical" evidence="9">
    <location>
        <begin position="119"/>
        <end position="140"/>
    </location>
</feature>
<dbReference type="Proteomes" id="UP000094385">
    <property type="component" value="Unassembled WGS sequence"/>
</dbReference>